<keyword evidence="4" id="KW-0540">Nuclease</keyword>
<dbReference type="SUPFAM" id="SSF82771">
    <property type="entry name" value="GIY-YIG endonuclease"/>
    <property type="match status" value="1"/>
</dbReference>
<reference evidence="4 5" key="1">
    <citation type="submission" date="2020-08" db="EMBL/GenBank/DDBJ databases">
        <title>Genomic Encyclopedia of Archaeal and Bacterial Type Strains, Phase II (KMG-II): from individual species to whole genera.</title>
        <authorList>
            <person name="Goeker M."/>
        </authorList>
    </citation>
    <scope>NUCLEOTIDE SEQUENCE [LARGE SCALE GENOMIC DNA]</scope>
    <source>
        <strain evidence="4 5">5AG</strain>
    </source>
</reference>
<feature type="compositionally biased region" description="Basic and acidic residues" evidence="2">
    <location>
        <begin position="59"/>
        <end position="69"/>
    </location>
</feature>
<keyword evidence="4" id="KW-0378">Hydrolase</keyword>
<dbReference type="PROSITE" id="PS50164">
    <property type="entry name" value="GIY_YIG"/>
    <property type="match status" value="1"/>
</dbReference>
<evidence type="ECO:0000256" key="1">
    <source>
        <dbReference type="ARBA" id="ARBA00007435"/>
    </source>
</evidence>
<keyword evidence="5" id="KW-1185">Reference proteome</keyword>
<dbReference type="InterPro" id="IPR050190">
    <property type="entry name" value="UPF0213_domain"/>
</dbReference>
<organism evidence="4 5">
    <name type="scientific">Halomonas campaniensis</name>
    <dbReference type="NCBI Taxonomy" id="213554"/>
    <lineage>
        <taxon>Bacteria</taxon>
        <taxon>Pseudomonadati</taxon>
        <taxon>Pseudomonadota</taxon>
        <taxon>Gammaproteobacteria</taxon>
        <taxon>Oceanospirillales</taxon>
        <taxon>Halomonadaceae</taxon>
        <taxon>Halomonas</taxon>
    </lineage>
</organism>
<dbReference type="PANTHER" id="PTHR34477">
    <property type="entry name" value="UPF0213 PROTEIN YHBQ"/>
    <property type="match status" value="1"/>
</dbReference>
<feature type="region of interest" description="Disordered" evidence="2">
    <location>
        <begin position="43"/>
        <end position="69"/>
    </location>
</feature>
<dbReference type="InterPro" id="IPR000305">
    <property type="entry name" value="GIY-YIG_endonuc"/>
</dbReference>
<dbReference type="Pfam" id="PF01541">
    <property type="entry name" value="GIY-YIG"/>
    <property type="match status" value="1"/>
</dbReference>
<evidence type="ECO:0000313" key="4">
    <source>
        <dbReference type="EMBL" id="MBB3331146.1"/>
    </source>
</evidence>
<sequence length="107" mass="11592">MNAEQATPHEAPVWHLYLLETAGGALYTGITTDVERRLAEHAAGRGAKALRGKGPLTLRHREPVGSHGDALRREAEIKRLSAAGKRAWLDARATAPGHHEESRCTPS</sequence>
<keyword evidence="4" id="KW-0255">Endonuclease</keyword>
<dbReference type="Gene3D" id="3.40.1440.10">
    <property type="entry name" value="GIY-YIG endonuclease"/>
    <property type="match status" value="1"/>
</dbReference>
<dbReference type="Proteomes" id="UP000553442">
    <property type="component" value="Unassembled WGS sequence"/>
</dbReference>
<dbReference type="PANTHER" id="PTHR34477:SF1">
    <property type="entry name" value="UPF0213 PROTEIN YHBQ"/>
    <property type="match status" value="1"/>
</dbReference>
<evidence type="ECO:0000313" key="5">
    <source>
        <dbReference type="Proteomes" id="UP000553442"/>
    </source>
</evidence>
<dbReference type="InterPro" id="IPR035901">
    <property type="entry name" value="GIY-YIG_endonuc_sf"/>
</dbReference>
<accession>A0A7W5PBP8</accession>
<feature type="domain" description="GIY-YIG" evidence="3">
    <location>
        <begin position="12"/>
        <end position="87"/>
    </location>
</feature>
<feature type="compositionally biased region" description="Low complexity" evidence="2">
    <location>
        <begin position="44"/>
        <end position="54"/>
    </location>
</feature>
<evidence type="ECO:0000256" key="2">
    <source>
        <dbReference type="SAM" id="MobiDB-lite"/>
    </source>
</evidence>
<protein>
    <submittedName>
        <fullName evidence="4">Putative endonuclease</fullName>
    </submittedName>
</protein>
<comment type="similarity">
    <text evidence="1">Belongs to the UPF0213 family.</text>
</comment>
<gene>
    <name evidence="4" type="ORF">BDK63_002028</name>
</gene>
<dbReference type="AlphaFoldDB" id="A0A7W5PBP8"/>
<dbReference type="RefSeq" id="WP_343065306.1">
    <property type="nucleotide sequence ID" value="NZ_JACHZF010000013.1"/>
</dbReference>
<proteinExistence type="inferred from homology"/>
<evidence type="ECO:0000259" key="3">
    <source>
        <dbReference type="PROSITE" id="PS50164"/>
    </source>
</evidence>
<name>A0A7W5PBP8_9GAMM</name>
<dbReference type="CDD" id="cd10456">
    <property type="entry name" value="GIY-YIG_UPF0213"/>
    <property type="match status" value="1"/>
</dbReference>
<comment type="caution">
    <text evidence="4">The sequence shown here is derived from an EMBL/GenBank/DDBJ whole genome shotgun (WGS) entry which is preliminary data.</text>
</comment>
<dbReference type="EMBL" id="JACHZF010000013">
    <property type="protein sequence ID" value="MBB3331146.1"/>
    <property type="molecule type" value="Genomic_DNA"/>
</dbReference>
<dbReference type="GO" id="GO:0004519">
    <property type="term" value="F:endonuclease activity"/>
    <property type="evidence" value="ECO:0007669"/>
    <property type="project" value="UniProtKB-KW"/>
</dbReference>